<feature type="transmembrane region" description="Helical" evidence="3">
    <location>
        <begin position="95"/>
        <end position="116"/>
    </location>
</feature>
<keyword evidence="3" id="KW-1133">Transmembrane helix</keyword>
<feature type="transmembrane region" description="Helical" evidence="3">
    <location>
        <begin position="204"/>
        <end position="222"/>
    </location>
</feature>
<dbReference type="RefSeq" id="WP_139210246.1">
    <property type="nucleotide sequence ID" value="NZ_FNEC01000042.1"/>
</dbReference>
<feature type="transmembrane region" description="Helical" evidence="3">
    <location>
        <begin position="274"/>
        <end position="293"/>
    </location>
</feature>
<dbReference type="PANTHER" id="PTHR44227:SF3">
    <property type="entry name" value="PROTEIN O-MANNOSYL-TRANSFERASE TMTC4"/>
    <property type="match status" value="1"/>
</dbReference>
<keyword evidence="3" id="KW-0812">Transmembrane</keyword>
<keyword evidence="1" id="KW-0677">Repeat</keyword>
<keyword evidence="2" id="KW-0802">TPR repeat</keyword>
<dbReference type="Proteomes" id="UP000198309">
    <property type="component" value="Unassembled WGS sequence"/>
</dbReference>
<dbReference type="Proteomes" id="UP000199693">
    <property type="component" value="Unassembled WGS sequence"/>
</dbReference>
<sequence length="647" mass="72559">MRGRILFFLLLAFLLLFIAFLYSPGLWGDFEFDDLGNIVENQALYVSSLSIEQLRSAAFSGDAGPTGRPVTLLTFALNIFFFGIQPFYFKLVNLLIHLANVALVAVFSSLLLRRVYKLNPSISLFAGLAVAAMWGAHPLNLTSVLYIVQRMTSLSALFGFVALGLYAWLRQDTQGGVGIGRVSLVVFGVLLSLVLSLLCKESGILFVLLILWTELCVFEFRVNGNTLRIGKWSVQSIVVAVVAILSLIAAIWIIPPMISPAAFVQRDFTLVERLLTESRVIFMYLGMIFYPTLSGLSLYHDDFLISRSLFDPIQTLISSAALLVILLTMILLWNRCRMLVFALGWFFISHILESTVFSLELVHEHRNYFASIGLFCLFVGGVIKLHGRAKLFMIVLGGGVFLLYSFVTYNRSVVWSNLVDHAAFEAVMHPKSDRANYQMGRIYLKLLDSTKNKEYGDKAREYFKKASESYEPGNGAYFAQIHLAYYLKEQPEKELVSTLAERLRSLPFYNSNVGFLRALVECQLDGHCQMSGPDLVGLLASAVDNPRASAWGKSQVYLLLGRYFIESIGDTLKGEEFIRDAIANSDHAGARLMLAQVLRLQGRSTEAQEQLDQAEALDKFAVNAQWIRSERAKVKEMLDRRGNNAEH</sequence>
<proteinExistence type="predicted"/>
<evidence type="ECO:0008006" key="8">
    <source>
        <dbReference type="Google" id="ProtNLM"/>
    </source>
</evidence>
<dbReference type="InterPro" id="IPR052346">
    <property type="entry name" value="O-mannosyl-transferase_TMTC"/>
</dbReference>
<dbReference type="InterPro" id="IPR011990">
    <property type="entry name" value="TPR-like_helical_dom_sf"/>
</dbReference>
<name>A0A239G8R4_9PSED</name>
<evidence type="ECO:0000313" key="4">
    <source>
        <dbReference type="EMBL" id="SDK54670.1"/>
    </source>
</evidence>
<accession>A0A239G8R4</accession>
<keyword evidence="3" id="KW-0472">Membrane</keyword>
<dbReference type="EMBL" id="FNEC01000042">
    <property type="protein sequence ID" value="SDK54670.1"/>
    <property type="molecule type" value="Genomic_DNA"/>
</dbReference>
<dbReference type="EMBL" id="FZPC01000005">
    <property type="protein sequence ID" value="SNS65471.1"/>
    <property type="molecule type" value="Genomic_DNA"/>
</dbReference>
<gene>
    <name evidence="4" type="ORF">SAMN05216189_10426</name>
    <name evidence="5" type="ORF">SAMN06295949_10532</name>
</gene>
<feature type="transmembrane region" description="Helical" evidence="3">
    <location>
        <begin position="340"/>
        <end position="362"/>
    </location>
</feature>
<feature type="transmembrane region" description="Helical" evidence="3">
    <location>
        <begin position="151"/>
        <end position="169"/>
    </location>
</feature>
<feature type="transmembrane region" description="Helical" evidence="3">
    <location>
        <begin position="313"/>
        <end position="333"/>
    </location>
</feature>
<reference evidence="5 6" key="2">
    <citation type="submission" date="2017-06" db="EMBL/GenBank/DDBJ databases">
        <authorList>
            <person name="Varghese N."/>
            <person name="Submissions S."/>
        </authorList>
    </citation>
    <scope>NUCLEOTIDE SEQUENCE [LARGE SCALE GENOMIC DNA]</scope>
    <source>
        <strain evidence="5 6">RLD-1</strain>
    </source>
</reference>
<evidence type="ECO:0000313" key="6">
    <source>
        <dbReference type="Proteomes" id="UP000198309"/>
    </source>
</evidence>
<evidence type="ECO:0000256" key="1">
    <source>
        <dbReference type="ARBA" id="ARBA00022737"/>
    </source>
</evidence>
<feature type="transmembrane region" description="Helical" evidence="3">
    <location>
        <begin position="392"/>
        <end position="409"/>
    </location>
</feature>
<feature type="transmembrane region" description="Helical" evidence="3">
    <location>
        <begin position="70"/>
        <end position="88"/>
    </location>
</feature>
<evidence type="ECO:0000313" key="7">
    <source>
        <dbReference type="Proteomes" id="UP000199693"/>
    </source>
</evidence>
<feature type="transmembrane region" description="Helical" evidence="3">
    <location>
        <begin position="122"/>
        <end position="139"/>
    </location>
</feature>
<reference evidence="4 7" key="1">
    <citation type="submission" date="2016-10" db="EMBL/GenBank/DDBJ databases">
        <authorList>
            <person name="de Groot N.N."/>
        </authorList>
    </citation>
    <scope>NUCLEOTIDE SEQUENCE [LARGE SCALE GENOMIC DNA]</scope>
    <source>
        <strain evidence="4 7">CCM 7361</strain>
    </source>
</reference>
<feature type="transmembrane region" description="Helical" evidence="3">
    <location>
        <begin position="234"/>
        <end position="254"/>
    </location>
</feature>
<evidence type="ECO:0000256" key="2">
    <source>
        <dbReference type="ARBA" id="ARBA00022803"/>
    </source>
</evidence>
<dbReference type="Gene3D" id="1.25.40.10">
    <property type="entry name" value="Tetratricopeptide repeat domain"/>
    <property type="match status" value="1"/>
</dbReference>
<evidence type="ECO:0000313" key="5">
    <source>
        <dbReference type="EMBL" id="SNS65471.1"/>
    </source>
</evidence>
<dbReference type="PANTHER" id="PTHR44227">
    <property type="match status" value="1"/>
</dbReference>
<feature type="transmembrane region" description="Helical" evidence="3">
    <location>
        <begin position="175"/>
        <end position="197"/>
    </location>
</feature>
<evidence type="ECO:0000256" key="3">
    <source>
        <dbReference type="SAM" id="Phobius"/>
    </source>
</evidence>
<organism evidence="4 7">
    <name type="scientific">Pseudomonas delhiensis</name>
    <dbReference type="NCBI Taxonomy" id="366289"/>
    <lineage>
        <taxon>Bacteria</taxon>
        <taxon>Pseudomonadati</taxon>
        <taxon>Pseudomonadota</taxon>
        <taxon>Gammaproteobacteria</taxon>
        <taxon>Pseudomonadales</taxon>
        <taxon>Pseudomonadaceae</taxon>
        <taxon>Pseudomonas</taxon>
    </lineage>
</organism>
<protein>
    <recommendedName>
        <fullName evidence="8">Tetratricopeptide repeat-containing protein</fullName>
    </recommendedName>
</protein>
<dbReference type="AlphaFoldDB" id="A0A239G8R4"/>
<keyword evidence="6" id="KW-1185">Reference proteome</keyword>
<feature type="transmembrane region" description="Helical" evidence="3">
    <location>
        <begin position="368"/>
        <end position="385"/>
    </location>
</feature>